<keyword evidence="5 12" id="KW-0479">Metal-binding</keyword>
<dbReference type="GO" id="GO:0046872">
    <property type="term" value="F:metal ion binding"/>
    <property type="evidence" value="ECO:0007669"/>
    <property type="project" value="UniProtKB-KW"/>
</dbReference>
<keyword evidence="3 12" id="KW-0004">4Fe-4S</keyword>
<dbReference type="GO" id="GO:0051539">
    <property type="term" value="F:4 iron, 4 sulfur cluster binding"/>
    <property type="evidence" value="ECO:0007669"/>
    <property type="project" value="UniProtKB-UniRule"/>
</dbReference>
<keyword evidence="8 12" id="KW-0805">Transcription regulation</keyword>
<feature type="domain" description="4Fe-4S Wbl-type" evidence="14">
    <location>
        <begin position="20"/>
        <end position="84"/>
    </location>
</feature>
<evidence type="ECO:0000256" key="3">
    <source>
        <dbReference type="ARBA" id="ARBA00022485"/>
    </source>
</evidence>
<protein>
    <recommendedName>
        <fullName evidence="12">Transcriptional regulator WhiB</fullName>
    </recommendedName>
</protein>
<comment type="function">
    <text evidence="12">Acts as a transcriptional regulator. Probably redox-responsive. The apo- but not holo-form probably binds DNA.</text>
</comment>
<proteinExistence type="inferred from homology"/>
<evidence type="ECO:0000313" key="16">
    <source>
        <dbReference type="Proteomes" id="UP000657385"/>
    </source>
</evidence>
<keyword evidence="9 12" id="KW-0238">DNA-binding</keyword>
<keyword evidence="10 12" id="KW-1015">Disulfide bond</keyword>
<comment type="subcellular location">
    <subcellularLocation>
        <location evidence="1 12">Cytoplasm</location>
    </subcellularLocation>
</comment>
<evidence type="ECO:0000256" key="9">
    <source>
        <dbReference type="ARBA" id="ARBA00023125"/>
    </source>
</evidence>
<dbReference type="RefSeq" id="WP_196191892.1">
    <property type="nucleotide sequence ID" value="NZ_JADPRT010000001.1"/>
</dbReference>
<name>A0A931B105_9ACTN</name>
<evidence type="ECO:0000256" key="7">
    <source>
        <dbReference type="ARBA" id="ARBA00023014"/>
    </source>
</evidence>
<dbReference type="Proteomes" id="UP000657385">
    <property type="component" value="Unassembled WGS sequence"/>
</dbReference>
<comment type="similarity">
    <text evidence="2 12">Belongs to the WhiB family.</text>
</comment>
<feature type="binding site" evidence="12">
    <location>
        <position position="51"/>
    </location>
    <ligand>
        <name>[4Fe-4S] cluster</name>
        <dbReference type="ChEBI" id="CHEBI:49883"/>
    </ligand>
</feature>
<dbReference type="Pfam" id="PF02467">
    <property type="entry name" value="Whib"/>
    <property type="match status" value="1"/>
</dbReference>
<evidence type="ECO:0000313" key="15">
    <source>
        <dbReference type="EMBL" id="MBF9066702.1"/>
    </source>
</evidence>
<feature type="region of interest" description="Disordered" evidence="13">
    <location>
        <begin position="80"/>
        <end position="103"/>
    </location>
</feature>
<feature type="binding site" evidence="12">
    <location>
        <position position="21"/>
    </location>
    <ligand>
        <name>[4Fe-4S] cluster</name>
        <dbReference type="ChEBI" id="CHEBI:49883"/>
    </ligand>
</feature>
<comment type="PTM">
    <text evidence="12">The Fe-S cluster can be nitrosylated by nitric oxide (NO).</text>
</comment>
<dbReference type="GO" id="GO:0035731">
    <property type="term" value="F:dinitrosyl-iron complex binding"/>
    <property type="evidence" value="ECO:0007669"/>
    <property type="project" value="UniProtKB-UniRule"/>
</dbReference>
<sequence>MKQSTTKPLLSHWEWQAGASCRGMDSSVFFSPAHERGTARRKRESRARSVCRDCPVQIACAAFAVRTGQAYGVWGGLTEADRDTTRSASGPDLPPAPRTKTAP</sequence>
<evidence type="ECO:0000256" key="5">
    <source>
        <dbReference type="ARBA" id="ARBA00022723"/>
    </source>
</evidence>
<evidence type="ECO:0000256" key="11">
    <source>
        <dbReference type="ARBA" id="ARBA00023163"/>
    </source>
</evidence>
<keyword evidence="7 12" id="KW-0411">Iron-sulfur</keyword>
<dbReference type="AlphaFoldDB" id="A0A931B105"/>
<dbReference type="HAMAP" id="MF_01479">
    <property type="entry name" value="WhiB"/>
    <property type="match status" value="1"/>
</dbReference>
<feature type="binding site" evidence="12">
    <location>
        <position position="54"/>
    </location>
    <ligand>
        <name>[4Fe-4S] cluster</name>
        <dbReference type="ChEBI" id="CHEBI:49883"/>
    </ligand>
</feature>
<reference evidence="15" key="1">
    <citation type="submission" date="2020-11" db="EMBL/GenBank/DDBJ databases">
        <title>Isolation and identification of active actinomycetes.</title>
        <authorList>
            <person name="Yu B."/>
        </authorList>
    </citation>
    <scope>NUCLEOTIDE SEQUENCE</scope>
    <source>
        <strain evidence="15">NEAU-YB345</strain>
    </source>
</reference>
<evidence type="ECO:0000256" key="13">
    <source>
        <dbReference type="SAM" id="MobiDB-lite"/>
    </source>
</evidence>
<dbReference type="PROSITE" id="PS51674">
    <property type="entry name" value="4FE4S_WBL"/>
    <property type="match status" value="1"/>
</dbReference>
<keyword evidence="11 12" id="KW-0804">Transcription</keyword>
<comment type="caution">
    <text evidence="15">The sequence shown here is derived from an EMBL/GenBank/DDBJ whole genome shotgun (WGS) entry which is preliminary data.</text>
</comment>
<dbReference type="PANTHER" id="PTHR38839">
    <property type="entry name" value="TRANSCRIPTIONAL REGULATOR WHID-RELATED"/>
    <property type="match status" value="1"/>
</dbReference>
<comment type="cofactor">
    <cofactor evidence="12">
        <name>[4Fe-4S] cluster</name>
        <dbReference type="ChEBI" id="CHEBI:49883"/>
    </cofactor>
    <text evidence="12">Binds 1 [4Fe-4S] cluster per subunit. Following nitrosylation of the [4Fe-4S] cluster binds 1 [4Fe-8(NO)] cluster per subunit.</text>
</comment>
<evidence type="ECO:0000256" key="2">
    <source>
        <dbReference type="ARBA" id="ARBA00006597"/>
    </source>
</evidence>
<dbReference type="PANTHER" id="PTHR38839:SF5">
    <property type="entry name" value="TRANSCRIPTIONAL REGULATOR WHID"/>
    <property type="match status" value="1"/>
</dbReference>
<dbReference type="InterPro" id="IPR003482">
    <property type="entry name" value="Whib"/>
</dbReference>
<evidence type="ECO:0000256" key="12">
    <source>
        <dbReference type="HAMAP-Rule" id="MF_01479"/>
    </source>
</evidence>
<gene>
    <name evidence="12" type="primary">whiB</name>
    <name evidence="15" type="ORF">I2501_01450</name>
</gene>
<dbReference type="EMBL" id="JADPRT010000001">
    <property type="protein sequence ID" value="MBF9066702.1"/>
    <property type="molecule type" value="Genomic_DNA"/>
</dbReference>
<evidence type="ECO:0000256" key="8">
    <source>
        <dbReference type="ARBA" id="ARBA00023015"/>
    </source>
</evidence>
<evidence type="ECO:0000259" key="14">
    <source>
        <dbReference type="PROSITE" id="PS51674"/>
    </source>
</evidence>
<feature type="binding site" evidence="12">
    <location>
        <position position="60"/>
    </location>
    <ligand>
        <name>[4Fe-4S] cluster</name>
        <dbReference type="ChEBI" id="CHEBI:49883"/>
    </ligand>
</feature>
<keyword evidence="4 12" id="KW-0963">Cytoplasm</keyword>
<evidence type="ECO:0000256" key="4">
    <source>
        <dbReference type="ARBA" id="ARBA00022490"/>
    </source>
</evidence>
<organism evidence="15 16">
    <name type="scientific">Streptacidiphilus fuscans</name>
    <dbReference type="NCBI Taxonomy" id="2789292"/>
    <lineage>
        <taxon>Bacteria</taxon>
        <taxon>Bacillati</taxon>
        <taxon>Actinomycetota</taxon>
        <taxon>Actinomycetes</taxon>
        <taxon>Kitasatosporales</taxon>
        <taxon>Streptomycetaceae</taxon>
        <taxon>Streptacidiphilus</taxon>
    </lineage>
</organism>
<dbReference type="InterPro" id="IPR034768">
    <property type="entry name" value="4FE4S_WBL"/>
</dbReference>
<dbReference type="GO" id="GO:0045454">
    <property type="term" value="P:cell redox homeostasis"/>
    <property type="evidence" value="ECO:0007669"/>
    <property type="project" value="TreeGrafter"/>
</dbReference>
<evidence type="ECO:0000256" key="6">
    <source>
        <dbReference type="ARBA" id="ARBA00023004"/>
    </source>
</evidence>
<dbReference type="GO" id="GO:0045892">
    <property type="term" value="P:negative regulation of DNA-templated transcription"/>
    <property type="evidence" value="ECO:0007669"/>
    <property type="project" value="TreeGrafter"/>
</dbReference>
<evidence type="ECO:0000256" key="10">
    <source>
        <dbReference type="ARBA" id="ARBA00023157"/>
    </source>
</evidence>
<keyword evidence="6 12" id="KW-0408">Iron</keyword>
<accession>A0A931B105</accession>
<dbReference type="GO" id="GO:0005737">
    <property type="term" value="C:cytoplasm"/>
    <property type="evidence" value="ECO:0007669"/>
    <property type="project" value="UniProtKB-SubCell"/>
</dbReference>
<dbReference type="GO" id="GO:0003677">
    <property type="term" value="F:DNA binding"/>
    <property type="evidence" value="ECO:0007669"/>
    <property type="project" value="UniProtKB-UniRule"/>
</dbReference>
<comment type="PTM">
    <text evidence="12">Upon Fe-S cluster removal intramolecular disulfide bonds are formed.</text>
</comment>
<dbReference type="GO" id="GO:0047134">
    <property type="term" value="F:protein-disulfide reductase [NAD(P)H] activity"/>
    <property type="evidence" value="ECO:0007669"/>
    <property type="project" value="TreeGrafter"/>
</dbReference>
<evidence type="ECO:0000256" key="1">
    <source>
        <dbReference type="ARBA" id="ARBA00004496"/>
    </source>
</evidence>
<keyword evidence="16" id="KW-1185">Reference proteome</keyword>